<evidence type="ECO:0000313" key="3">
    <source>
        <dbReference type="Proteomes" id="UP000683507"/>
    </source>
</evidence>
<feature type="transmembrane region" description="Helical" evidence="1">
    <location>
        <begin position="13"/>
        <end position="35"/>
    </location>
</feature>
<proteinExistence type="predicted"/>
<accession>A0A916JP48</accession>
<dbReference type="RefSeq" id="WP_258542569.1">
    <property type="nucleotide sequence ID" value="NZ_OU015584.1"/>
</dbReference>
<gene>
    <name evidence="2" type="ORF">CRYO30217_02339</name>
</gene>
<reference evidence="2" key="1">
    <citation type="submission" date="2021-04" db="EMBL/GenBank/DDBJ databases">
        <authorList>
            <person name="Rodrigo-Torres L."/>
            <person name="Arahal R. D."/>
            <person name="Lucena T."/>
        </authorList>
    </citation>
    <scope>NUCLEOTIDE SEQUENCE</scope>
    <source>
        <strain evidence="2">AS29M-1</strain>
    </source>
</reference>
<dbReference type="Proteomes" id="UP000683507">
    <property type="component" value="Chromosome"/>
</dbReference>
<name>A0A916JP48_9FLAO</name>
<evidence type="ECO:0000313" key="2">
    <source>
        <dbReference type="EMBL" id="CAG5083958.1"/>
    </source>
</evidence>
<feature type="transmembrane region" description="Helical" evidence="1">
    <location>
        <begin position="56"/>
        <end position="78"/>
    </location>
</feature>
<keyword evidence="1" id="KW-1133">Transmembrane helix</keyword>
<organism evidence="2 3">
    <name type="scientific">Parvicella tangerina</name>
    <dbReference type="NCBI Taxonomy" id="2829795"/>
    <lineage>
        <taxon>Bacteria</taxon>
        <taxon>Pseudomonadati</taxon>
        <taxon>Bacteroidota</taxon>
        <taxon>Flavobacteriia</taxon>
        <taxon>Flavobacteriales</taxon>
        <taxon>Parvicellaceae</taxon>
        <taxon>Parvicella</taxon>
    </lineage>
</organism>
<dbReference type="AlphaFoldDB" id="A0A916JP48"/>
<feature type="transmembrane region" description="Helical" evidence="1">
    <location>
        <begin position="84"/>
        <end position="102"/>
    </location>
</feature>
<dbReference type="KEGG" id="ptan:CRYO30217_02339"/>
<evidence type="ECO:0000256" key="1">
    <source>
        <dbReference type="SAM" id="Phobius"/>
    </source>
</evidence>
<keyword evidence="1" id="KW-0472">Membrane</keyword>
<protein>
    <submittedName>
        <fullName evidence="2">Uncharacterized protein</fullName>
    </submittedName>
</protein>
<keyword evidence="3" id="KW-1185">Reference proteome</keyword>
<sequence length="103" mass="12116">MGWEETKERLDKIWFGLVIGGVLPVIGFFVSKLFKDKEGSYSLKGYWNLLVGQNDYYLDILIFSLIPNLLAFYLFFFMWKMDQAVKGLIFMTLIYLGIFLIIH</sequence>
<keyword evidence="1" id="KW-0812">Transmembrane</keyword>
<dbReference type="EMBL" id="OU015584">
    <property type="protein sequence ID" value="CAG5083958.1"/>
    <property type="molecule type" value="Genomic_DNA"/>
</dbReference>